<organism evidence="5 6">
    <name type="scientific">Clostridium estertheticum</name>
    <dbReference type="NCBI Taxonomy" id="238834"/>
    <lineage>
        <taxon>Bacteria</taxon>
        <taxon>Bacillati</taxon>
        <taxon>Bacillota</taxon>
        <taxon>Clostridia</taxon>
        <taxon>Eubacteriales</taxon>
        <taxon>Clostridiaceae</taxon>
        <taxon>Clostridium</taxon>
    </lineage>
</organism>
<sequence>MNTSPYSTIFNVTEFGAIPDGITSCSHAFALAIDACSKAGGGSVYVPAGTFLTGSIMLKSNINLNLDSGAILIFTNDIAQYPIVDSRWEGAAQSVYSSCVYAQNEENISITGRGKLDGQGAFWWKIFKNKTNIYPRPKLISFHNCNNILIEGVTLINSPSWTINPICCDNVTIDKITIKNPNDSPNTDGINPESCRNVHISNCHIDVGDDCITIKSGTEATPLRIPCENITITNCTMVHGHGGVVIGSEMSGDVRCVTISNCVFEGTDRGIRMKSRRGRGGVIEDIRINNIVMKDVLCPFIANLYYYCGPNGKDKYVWDKAPYPITVETPAFRRIHFSNITAREVRAAAGFFYGLPEMYVEDVSFNNISISMAENAEPGMPDMMANLAPMKQRGFFCSNVKDIFFNNVTISNNEGPAFYVENSINVEFSRCKTKDAKGNDPMVKLNNVI</sequence>
<dbReference type="SUPFAM" id="SSF51126">
    <property type="entry name" value="Pectin lyase-like"/>
    <property type="match status" value="1"/>
</dbReference>
<keyword evidence="3 4" id="KW-0326">Glycosidase</keyword>
<dbReference type="GO" id="GO:0005975">
    <property type="term" value="P:carbohydrate metabolic process"/>
    <property type="evidence" value="ECO:0007669"/>
    <property type="project" value="InterPro"/>
</dbReference>
<dbReference type="SMART" id="SM00710">
    <property type="entry name" value="PbH1"/>
    <property type="match status" value="5"/>
</dbReference>
<dbReference type="InterPro" id="IPR051801">
    <property type="entry name" value="GH28_Enzymes"/>
</dbReference>
<comment type="caution">
    <text evidence="5">The sequence shown here is derived from an EMBL/GenBank/DDBJ whole genome shotgun (WGS) entry which is preliminary data.</text>
</comment>
<dbReference type="Pfam" id="PF00295">
    <property type="entry name" value="Glyco_hydro_28"/>
    <property type="match status" value="1"/>
</dbReference>
<evidence type="ECO:0000256" key="4">
    <source>
        <dbReference type="RuleBase" id="RU361169"/>
    </source>
</evidence>
<dbReference type="PANTHER" id="PTHR31339:SF9">
    <property type="entry name" value="PLASMIN AND FIBRONECTIN-BINDING PROTEIN A"/>
    <property type="match status" value="1"/>
</dbReference>
<proteinExistence type="inferred from homology"/>
<dbReference type="InterPro" id="IPR006626">
    <property type="entry name" value="PbH1"/>
</dbReference>
<evidence type="ECO:0000256" key="2">
    <source>
        <dbReference type="ARBA" id="ARBA00022801"/>
    </source>
</evidence>
<accession>A0A5N7IKG9</accession>
<gene>
    <name evidence="5" type="ORF">E4V82_05110</name>
</gene>
<dbReference type="PANTHER" id="PTHR31339">
    <property type="entry name" value="PECTIN LYASE-RELATED"/>
    <property type="match status" value="1"/>
</dbReference>
<protein>
    <submittedName>
        <fullName evidence="5">Glycoside hydrolase family 28 protein</fullName>
    </submittedName>
</protein>
<evidence type="ECO:0000313" key="6">
    <source>
        <dbReference type="Proteomes" id="UP000342249"/>
    </source>
</evidence>
<dbReference type="AlphaFoldDB" id="A0A5N7IKG9"/>
<reference evidence="5 6" key="1">
    <citation type="journal article" date="2019" name="Lett. Appl. Microbiol.">
        <title>A case of 'blown pack' spoilage of vacuum-packaged pork likely associated with Clostridium estertheticum in Canada.</title>
        <authorList>
            <person name="Zhang P."/>
            <person name="Ward P."/>
            <person name="McMullen L.M."/>
            <person name="Yang X."/>
        </authorList>
    </citation>
    <scope>NUCLEOTIDE SEQUENCE [LARGE SCALE GENOMIC DNA]</scope>
    <source>
        <strain evidence="5 6">MA19</strain>
    </source>
</reference>
<dbReference type="Proteomes" id="UP000342249">
    <property type="component" value="Unassembled WGS sequence"/>
</dbReference>
<dbReference type="InterPro" id="IPR000743">
    <property type="entry name" value="Glyco_hydro_28"/>
</dbReference>
<dbReference type="Gene3D" id="2.160.20.10">
    <property type="entry name" value="Single-stranded right-handed beta-helix, Pectin lyase-like"/>
    <property type="match status" value="1"/>
</dbReference>
<dbReference type="PROSITE" id="PS00502">
    <property type="entry name" value="POLYGALACTURONASE"/>
    <property type="match status" value="1"/>
</dbReference>
<dbReference type="EMBL" id="SPSF01000015">
    <property type="protein sequence ID" value="MPQ61489.1"/>
    <property type="molecule type" value="Genomic_DNA"/>
</dbReference>
<dbReference type="InterPro" id="IPR012334">
    <property type="entry name" value="Pectin_lyas_fold"/>
</dbReference>
<keyword evidence="2 4" id="KW-0378">Hydrolase</keyword>
<evidence type="ECO:0000313" key="5">
    <source>
        <dbReference type="EMBL" id="MPQ61489.1"/>
    </source>
</evidence>
<dbReference type="InterPro" id="IPR011050">
    <property type="entry name" value="Pectin_lyase_fold/virulence"/>
</dbReference>
<evidence type="ECO:0000256" key="1">
    <source>
        <dbReference type="ARBA" id="ARBA00008834"/>
    </source>
</evidence>
<evidence type="ECO:0000256" key="3">
    <source>
        <dbReference type="ARBA" id="ARBA00023295"/>
    </source>
</evidence>
<dbReference type="GO" id="GO:0004650">
    <property type="term" value="F:polygalacturonase activity"/>
    <property type="evidence" value="ECO:0007669"/>
    <property type="project" value="InterPro"/>
</dbReference>
<name>A0A5N7IKG9_9CLOT</name>
<dbReference type="RefSeq" id="WP_152750937.1">
    <property type="nucleotide sequence ID" value="NZ_SPSE01000016.1"/>
</dbReference>
<comment type="similarity">
    <text evidence="1 4">Belongs to the glycosyl hydrolase 28 family.</text>
</comment>